<feature type="transmembrane region" description="Helical" evidence="8">
    <location>
        <begin position="256"/>
        <end position="276"/>
    </location>
</feature>
<evidence type="ECO:0000256" key="6">
    <source>
        <dbReference type="ARBA" id="ARBA00022989"/>
    </source>
</evidence>
<evidence type="ECO:0000256" key="2">
    <source>
        <dbReference type="ARBA" id="ARBA00005417"/>
    </source>
</evidence>
<dbReference type="AlphaFoldDB" id="A0A2V3U1P6"/>
<evidence type="ECO:0000259" key="10">
    <source>
        <dbReference type="PROSITE" id="PS50929"/>
    </source>
</evidence>
<feature type="domain" description="ABC transporter" evidence="9">
    <location>
        <begin position="343"/>
        <end position="560"/>
    </location>
</feature>
<dbReference type="GO" id="GO:0140359">
    <property type="term" value="F:ABC-type transporter activity"/>
    <property type="evidence" value="ECO:0007669"/>
    <property type="project" value="InterPro"/>
</dbReference>
<dbReference type="OrthoDB" id="5288404at2"/>
<feature type="transmembrane region" description="Helical" evidence="8">
    <location>
        <begin position="54"/>
        <end position="79"/>
    </location>
</feature>
<name>A0A2V3U1P6_9HYPH</name>
<comment type="similarity">
    <text evidence="2">Belongs to the ABC transporter superfamily.</text>
</comment>
<gene>
    <name evidence="11" type="ORF">C7450_108156</name>
</gene>
<evidence type="ECO:0000256" key="7">
    <source>
        <dbReference type="ARBA" id="ARBA00023136"/>
    </source>
</evidence>
<keyword evidence="3 8" id="KW-0812">Transmembrane</keyword>
<proteinExistence type="inferred from homology"/>
<dbReference type="Gene3D" id="3.40.50.300">
    <property type="entry name" value="P-loop containing nucleotide triphosphate hydrolases"/>
    <property type="match status" value="1"/>
</dbReference>
<evidence type="ECO:0000256" key="1">
    <source>
        <dbReference type="ARBA" id="ARBA00004651"/>
    </source>
</evidence>
<dbReference type="GO" id="GO:0005886">
    <property type="term" value="C:plasma membrane"/>
    <property type="evidence" value="ECO:0007669"/>
    <property type="project" value="UniProtKB-SubCell"/>
</dbReference>
<accession>A0A2V3U1P6</accession>
<dbReference type="GO" id="GO:0005524">
    <property type="term" value="F:ATP binding"/>
    <property type="evidence" value="ECO:0007669"/>
    <property type="project" value="UniProtKB-KW"/>
</dbReference>
<dbReference type="PROSITE" id="PS50929">
    <property type="entry name" value="ABC_TM1F"/>
    <property type="match status" value="1"/>
</dbReference>
<dbReference type="InterPro" id="IPR017871">
    <property type="entry name" value="ABC_transporter-like_CS"/>
</dbReference>
<dbReference type="PROSITE" id="PS50893">
    <property type="entry name" value="ABC_TRANSPORTER_2"/>
    <property type="match status" value="1"/>
</dbReference>
<dbReference type="InterPro" id="IPR036640">
    <property type="entry name" value="ABC1_TM_sf"/>
</dbReference>
<comment type="caution">
    <text evidence="11">The sequence shown here is derived from an EMBL/GenBank/DDBJ whole genome shotgun (WGS) entry which is preliminary data.</text>
</comment>
<dbReference type="InterPro" id="IPR003593">
    <property type="entry name" value="AAA+_ATPase"/>
</dbReference>
<evidence type="ECO:0000313" key="12">
    <source>
        <dbReference type="Proteomes" id="UP000248021"/>
    </source>
</evidence>
<dbReference type="GO" id="GO:0016887">
    <property type="term" value="F:ATP hydrolysis activity"/>
    <property type="evidence" value="ECO:0007669"/>
    <property type="project" value="InterPro"/>
</dbReference>
<feature type="transmembrane region" description="Helical" evidence="8">
    <location>
        <begin position="282"/>
        <end position="304"/>
    </location>
</feature>
<dbReference type="PANTHER" id="PTHR24221">
    <property type="entry name" value="ATP-BINDING CASSETTE SUB-FAMILY B"/>
    <property type="match status" value="1"/>
</dbReference>
<keyword evidence="5 11" id="KW-0067">ATP-binding</keyword>
<dbReference type="PANTHER" id="PTHR24221:SF654">
    <property type="entry name" value="ATP-BINDING CASSETTE SUB-FAMILY B MEMBER 6"/>
    <property type="match status" value="1"/>
</dbReference>
<dbReference type="PROSITE" id="PS00211">
    <property type="entry name" value="ABC_TRANSPORTER_1"/>
    <property type="match status" value="1"/>
</dbReference>
<dbReference type="Proteomes" id="UP000248021">
    <property type="component" value="Unassembled WGS sequence"/>
</dbReference>
<protein>
    <submittedName>
        <fullName evidence="11">ATP-binding cassette subfamily C protein CydC</fullName>
    </submittedName>
</protein>
<keyword evidence="12" id="KW-1185">Reference proteome</keyword>
<feature type="transmembrane region" description="Helical" evidence="8">
    <location>
        <begin position="140"/>
        <end position="162"/>
    </location>
</feature>
<dbReference type="InterPro" id="IPR027417">
    <property type="entry name" value="P-loop_NTPase"/>
</dbReference>
<feature type="domain" description="ABC transmembrane type-1" evidence="10">
    <location>
        <begin position="24"/>
        <end position="313"/>
    </location>
</feature>
<dbReference type="InterPro" id="IPR003439">
    <property type="entry name" value="ABC_transporter-like_ATP-bd"/>
</dbReference>
<dbReference type="SUPFAM" id="SSF90123">
    <property type="entry name" value="ABC transporter transmembrane region"/>
    <property type="match status" value="1"/>
</dbReference>
<feature type="transmembrane region" description="Helical" evidence="8">
    <location>
        <begin position="168"/>
        <end position="189"/>
    </location>
</feature>
<dbReference type="SUPFAM" id="SSF52540">
    <property type="entry name" value="P-loop containing nucleoside triphosphate hydrolases"/>
    <property type="match status" value="1"/>
</dbReference>
<dbReference type="EMBL" id="QJJK01000008">
    <property type="protein sequence ID" value="PXW56406.1"/>
    <property type="molecule type" value="Genomic_DNA"/>
</dbReference>
<evidence type="ECO:0000256" key="4">
    <source>
        <dbReference type="ARBA" id="ARBA00022741"/>
    </source>
</evidence>
<dbReference type="Pfam" id="PF00005">
    <property type="entry name" value="ABC_tran"/>
    <property type="match status" value="1"/>
</dbReference>
<evidence type="ECO:0000256" key="3">
    <source>
        <dbReference type="ARBA" id="ARBA00022692"/>
    </source>
</evidence>
<reference evidence="11 12" key="1">
    <citation type="submission" date="2018-05" db="EMBL/GenBank/DDBJ databases">
        <title>Genomic Encyclopedia of Type Strains, Phase IV (KMG-IV): sequencing the most valuable type-strain genomes for metagenomic binning, comparative biology and taxonomic classification.</title>
        <authorList>
            <person name="Goeker M."/>
        </authorList>
    </citation>
    <scope>NUCLEOTIDE SEQUENCE [LARGE SCALE GENOMIC DNA]</scope>
    <source>
        <strain evidence="11 12">DSM 6462</strain>
    </source>
</reference>
<evidence type="ECO:0000259" key="9">
    <source>
        <dbReference type="PROSITE" id="PS50893"/>
    </source>
</evidence>
<dbReference type="InterPro" id="IPR039421">
    <property type="entry name" value="Type_1_exporter"/>
</dbReference>
<evidence type="ECO:0000256" key="5">
    <source>
        <dbReference type="ARBA" id="ARBA00022840"/>
    </source>
</evidence>
<keyword evidence="7 8" id="KW-0472">Membrane</keyword>
<sequence>MRVILSDLRPVLALFLAERRRMLFVGAGLAALTVLAGVALLGLSGWFITATALAGLTAATAMAFDVFAPAAGIRFLALVRTGARYGERLTTHDATLSVLAALRERLFRGWAGPRAARALALRPAKLLFRLTADIDALDGLYLRILVPVGAMVASALGTAVVVGFIAPWLGLAIGAWLVAVGLGIPLVAARMAYRPARRRAQAIEMLRSGVIDLVAGQTELVMAGRLEAQRDHLAAIDRRLTAADDGLNRIETGVTIGFGLTSALALAGMLLAVAALVEAEAIGAPVAALGILVVLAAVEPFGALRRGALEFGRTLLAARRLGPRLLREDVPVAPKDLPRGMAVELVGVDVRHDGAARVTLRGIDLVVDRGERIAIVGASGAGKSTLLDLIAGERVPERGEAAALPATLMTQRTELFQDSLRDNLRLAAPAAGDRELMRVLDAAGLGPDVAALPRGLDTALGEGGIGLSGGQSRRLALARLFLRDTPLWLLDEPTEGLDGRTARDVLARLGREAQRRALIIATHIRREAAFAARVVVMEHGQIAAVLHRGEPGFDAVLDALRPD</sequence>
<dbReference type="InterPro" id="IPR011527">
    <property type="entry name" value="ABC1_TM_dom"/>
</dbReference>
<evidence type="ECO:0000256" key="8">
    <source>
        <dbReference type="SAM" id="Phobius"/>
    </source>
</evidence>
<dbReference type="SMART" id="SM00382">
    <property type="entry name" value="AAA"/>
    <property type="match status" value="1"/>
</dbReference>
<keyword evidence="4" id="KW-0547">Nucleotide-binding</keyword>
<evidence type="ECO:0000313" key="11">
    <source>
        <dbReference type="EMBL" id="PXW56406.1"/>
    </source>
</evidence>
<feature type="transmembrane region" description="Helical" evidence="8">
    <location>
        <begin position="21"/>
        <end position="48"/>
    </location>
</feature>
<dbReference type="RefSeq" id="WP_110376153.1">
    <property type="nucleotide sequence ID" value="NZ_JAHBRY010000001.1"/>
</dbReference>
<keyword evidence="6 8" id="KW-1133">Transmembrane helix</keyword>
<dbReference type="Gene3D" id="1.20.1560.10">
    <property type="entry name" value="ABC transporter type 1, transmembrane domain"/>
    <property type="match status" value="1"/>
</dbReference>
<comment type="subcellular location">
    <subcellularLocation>
        <location evidence="1">Cell membrane</location>
        <topology evidence="1">Multi-pass membrane protein</topology>
    </subcellularLocation>
</comment>
<dbReference type="GO" id="GO:0034040">
    <property type="term" value="F:ATPase-coupled lipid transmembrane transporter activity"/>
    <property type="evidence" value="ECO:0007669"/>
    <property type="project" value="TreeGrafter"/>
</dbReference>
<organism evidence="11 12">
    <name type="scientific">Chelatococcus asaccharovorans</name>
    <dbReference type="NCBI Taxonomy" id="28210"/>
    <lineage>
        <taxon>Bacteria</taxon>
        <taxon>Pseudomonadati</taxon>
        <taxon>Pseudomonadota</taxon>
        <taxon>Alphaproteobacteria</taxon>
        <taxon>Hyphomicrobiales</taxon>
        <taxon>Chelatococcaceae</taxon>
        <taxon>Chelatococcus</taxon>
    </lineage>
</organism>